<dbReference type="PROSITE" id="PS51257">
    <property type="entry name" value="PROKAR_LIPOPROTEIN"/>
    <property type="match status" value="1"/>
</dbReference>
<dbReference type="GO" id="GO:0016020">
    <property type="term" value="C:membrane"/>
    <property type="evidence" value="ECO:0007669"/>
    <property type="project" value="InterPro"/>
</dbReference>
<keyword evidence="3" id="KW-1185">Reference proteome</keyword>
<feature type="transmembrane region" description="Helical" evidence="1">
    <location>
        <begin position="137"/>
        <end position="158"/>
    </location>
</feature>
<feature type="transmembrane region" description="Helical" evidence="1">
    <location>
        <begin position="101"/>
        <end position="125"/>
    </location>
</feature>
<dbReference type="GO" id="GO:0009060">
    <property type="term" value="P:aerobic respiration"/>
    <property type="evidence" value="ECO:0007669"/>
    <property type="project" value="InterPro"/>
</dbReference>
<dbReference type="KEGG" id="pca:Pcar_0850"/>
<keyword evidence="1" id="KW-0472">Membrane</keyword>
<dbReference type="SUPFAM" id="SSF81442">
    <property type="entry name" value="Cytochrome c oxidase subunit I-like"/>
    <property type="match status" value="1"/>
</dbReference>
<evidence type="ECO:0000313" key="3">
    <source>
        <dbReference type="Proteomes" id="UP000002534"/>
    </source>
</evidence>
<name>Q3A6A1_SYNC1</name>
<dbReference type="GO" id="GO:0004129">
    <property type="term" value="F:cytochrome-c oxidase activity"/>
    <property type="evidence" value="ECO:0007669"/>
    <property type="project" value="InterPro"/>
</dbReference>
<dbReference type="Gene3D" id="1.20.210.10">
    <property type="entry name" value="Cytochrome c oxidase-like, subunit I domain"/>
    <property type="match status" value="1"/>
</dbReference>
<keyword evidence="1" id="KW-0812">Transmembrane</keyword>
<feature type="transmembrane region" description="Helical" evidence="1">
    <location>
        <begin position="59"/>
        <end position="80"/>
    </location>
</feature>
<dbReference type="AlphaFoldDB" id="Q3A6A1"/>
<protein>
    <submittedName>
        <fullName evidence="2">Uncharacterized protein</fullName>
    </submittedName>
</protein>
<dbReference type="STRING" id="338963.Pcar_0850"/>
<dbReference type="EMBL" id="CP000142">
    <property type="protein sequence ID" value="ABA88106.1"/>
    <property type="molecule type" value="Genomic_DNA"/>
</dbReference>
<dbReference type="RefSeq" id="WP_011340565.1">
    <property type="nucleotide sequence ID" value="NC_007498.2"/>
</dbReference>
<dbReference type="InterPro" id="IPR036927">
    <property type="entry name" value="Cyt_c_oxase-like_su1_sf"/>
</dbReference>
<dbReference type="InterPro" id="IPR000883">
    <property type="entry name" value="Cyt_C_Oxase_1"/>
</dbReference>
<evidence type="ECO:0000256" key="1">
    <source>
        <dbReference type="SAM" id="Phobius"/>
    </source>
</evidence>
<dbReference type="Pfam" id="PF00115">
    <property type="entry name" value="COX1"/>
    <property type="match status" value="1"/>
</dbReference>
<proteinExistence type="predicted"/>
<keyword evidence="1" id="KW-1133">Transmembrane helix</keyword>
<evidence type="ECO:0000313" key="2">
    <source>
        <dbReference type="EMBL" id="ABA88106.1"/>
    </source>
</evidence>
<dbReference type="GO" id="GO:0020037">
    <property type="term" value="F:heme binding"/>
    <property type="evidence" value="ECO:0007669"/>
    <property type="project" value="InterPro"/>
</dbReference>
<reference evidence="3" key="1">
    <citation type="submission" date="2005-10" db="EMBL/GenBank/DDBJ databases">
        <title>Complete sequence of Pelobacter carbinolicus DSM 2380.</title>
        <authorList>
            <person name="Copeland A."/>
            <person name="Lucas S."/>
            <person name="Lapidus A."/>
            <person name="Barry K."/>
            <person name="Detter J.C."/>
            <person name="Glavina T."/>
            <person name="Hammon N."/>
            <person name="Israni S."/>
            <person name="Pitluck S."/>
            <person name="Chertkov O."/>
            <person name="Schmutz J."/>
            <person name="Larimer F."/>
            <person name="Land M."/>
            <person name="Kyrpides N."/>
            <person name="Ivanova N."/>
            <person name="Richardson P."/>
        </authorList>
    </citation>
    <scope>NUCLEOTIDE SEQUENCE [LARGE SCALE GENOMIC DNA]</scope>
    <source>
        <strain evidence="3">DSM 2380 / NBRC 103641 / GraBd1</strain>
    </source>
</reference>
<dbReference type="eggNOG" id="ENOG5032S1Y">
    <property type="taxonomic scope" value="Bacteria"/>
</dbReference>
<accession>Q3A6A1</accession>
<sequence>MSSKLARYFIITALCFLLLSCLEGVMFPTKFQLQSLYKALLHVPPGKLKAFFGYFVTKIHTHVSLIGWVSSALMGILYHLAPQISGRERYLRWVGYGNWGCHVLGLLLLTAGFHLIGVFGLASGFDAGSPEFRAVAAPYRALVAAGGVLVTVSALLFSGNIMRTLLARD</sequence>
<gene>
    <name evidence="2" type="ordered locus">Pcar_0850</name>
</gene>
<dbReference type="OrthoDB" id="9808748at2"/>
<dbReference type="Proteomes" id="UP000002534">
    <property type="component" value="Chromosome"/>
</dbReference>
<organism evidence="2 3">
    <name type="scientific">Syntrophotalea carbinolica (strain DSM 2380 / NBRC 103641 / GraBd1)</name>
    <name type="common">Pelobacter carbinolicus</name>
    <dbReference type="NCBI Taxonomy" id="338963"/>
    <lineage>
        <taxon>Bacteria</taxon>
        <taxon>Pseudomonadati</taxon>
        <taxon>Thermodesulfobacteriota</taxon>
        <taxon>Desulfuromonadia</taxon>
        <taxon>Desulfuromonadales</taxon>
        <taxon>Syntrophotaleaceae</taxon>
        <taxon>Syntrophotalea</taxon>
    </lineage>
</organism>
<reference evidence="2 3" key="2">
    <citation type="journal article" date="2012" name="BMC Genomics">
        <title>The genome of Pelobacter carbinolicus reveals surprising metabolic capabilities and physiological features.</title>
        <authorList>
            <person name="Aklujkar M."/>
            <person name="Haveman S.A."/>
            <person name="Didonato R.Jr."/>
            <person name="Chertkov O."/>
            <person name="Han C.S."/>
            <person name="Land M.L."/>
            <person name="Brown P."/>
            <person name="Lovley D.R."/>
        </authorList>
    </citation>
    <scope>NUCLEOTIDE SEQUENCE [LARGE SCALE GENOMIC DNA]</scope>
    <source>
        <strain evidence="3">DSM 2380 / NBRC 103641 / GraBd1</strain>
    </source>
</reference>
<dbReference type="HOGENOM" id="CLU_1577013_0_0_7"/>